<feature type="region of interest" description="Disordered" evidence="1">
    <location>
        <begin position="1"/>
        <end position="134"/>
    </location>
</feature>
<feature type="compositionally biased region" description="Polar residues" evidence="1">
    <location>
        <begin position="188"/>
        <end position="201"/>
    </location>
</feature>
<dbReference type="OrthoDB" id="2610856at2759"/>
<evidence type="ECO:0000313" key="3">
    <source>
        <dbReference type="Proteomes" id="UP000008063"/>
    </source>
</evidence>
<feature type="compositionally biased region" description="Polar residues" evidence="1">
    <location>
        <begin position="54"/>
        <end position="78"/>
    </location>
</feature>
<dbReference type="AlphaFoldDB" id="F8PV21"/>
<feature type="region of interest" description="Disordered" evidence="1">
    <location>
        <begin position="170"/>
        <end position="201"/>
    </location>
</feature>
<dbReference type="STRING" id="936435.F8PV21"/>
<gene>
    <name evidence="2" type="ORF">SERLA73DRAFT_180531</name>
</gene>
<feature type="compositionally biased region" description="Low complexity" evidence="1">
    <location>
        <begin position="120"/>
        <end position="129"/>
    </location>
</feature>
<dbReference type="Proteomes" id="UP000008063">
    <property type="component" value="Unassembled WGS sequence"/>
</dbReference>
<sequence>MKTRANEMSDNKEFPTQKDDKPKTTTNRKRSSKVHKEAHKERRGSMSRIDTALISEQSRQPHISTESHVQSGSRQPRQVHTFRLGDRSHRHSLGDPYSHSGRPSSGPTGSVPLPPRSRRSSMPVSPRSMIQHAWHTAMTADPLIDSDEENPDEHVRLDYVRRLHVIRRLRGKQPNEPEDSSRCVQVHSPPTTLASDPRNVQ</sequence>
<evidence type="ECO:0000313" key="2">
    <source>
        <dbReference type="EMBL" id="EGO00101.1"/>
    </source>
</evidence>
<dbReference type="InParanoid" id="F8PV21"/>
<dbReference type="EMBL" id="GL945479">
    <property type="protein sequence ID" value="EGO00101.1"/>
    <property type="molecule type" value="Genomic_DNA"/>
</dbReference>
<dbReference type="HOGENOM" id="CLU_1361145_0_0_1"/>
<feature type="compositionally biased region" description="Basic and acidic residues" evidence="1">
    <location>
        <begin position="34"/>
        <end position="44"/>
    </location>
</feature>
<reference evidence="3" key="1">
    <citation type="journal article" date="2011" name="Science">
        <title>The plant cell wall-decomposing machinery underlies the functional diversity of forest fungi.</title>
        <authorList>
            <person name="Eastwood D.C."/>
            <person name="Floudas D."/>
            <person name="Binder M."/>
            <person name="Majcherczyk A."/>
            <person name="Schneider P."/>
            <person name="Aerts A."/>
            <person name="Asiegbu F.O."/>
            <person name="Baker S.E."/>
            <person name="Barry K."/>
            <person name="Bendiksby M."/>
            <person name="Blumentritt M."/>
            <person name="Coutinho P.M."/>
            <person name="Cullen D."/>
            <person name="de Vries R.P."/>
            <person name="Gathman A."/>
            <person name="Goodell B."/>
            <person name="Henrissat B."/>
            <person name="Ihrmark K."/>
            <person name="Kauserud H."/>
            <person name="Kohler A."/>
            <person name="LaButti K."/>
            <person name="Lapidus A."/>
            <person name="Lavin J.L."/>
            <person name="Lee Y.-H."/>
            <person name="Lindquist E."/>
            <person name="Lilly W."/>
            <person name="Lucas S."/>
            <person name="Morin E."/>
            <person name="Murat C."/>
            <person name="Oguiza J.A."/>
            <person name="Park J."/>
            <person name="Pisabarro A.G."/>
            <person name="Riley R."/>
            <person name="Rosling A."/>
            <person name="Salamov A."/>
            <person name="Schmidt O."/>
            <person name="Schmutz J."/>
            <person name="Skrede I."/>
            <person name="Stenlid J."/>
            <person name="Wiebenga A."/>
            <person name="Xie X."/>
            <person name="Kuees U."/>
            <person name="Hibbett D.S."/>
            <person name="Hoffmeister D."/>
            <person name="Hoegberg N."/>
            <person name="Martin F."/>
            <person name="Grigoriev I.V."/>
            <person name="Watkinson S.C."/>
        </authorList>
    </citation>
    <scope>NUCLEOTIDE SEQUENCE [LARGE SCALE GENOMIC DNA]</scope>
    <source>
        <strain evidence="3">strain S7.3</strain>
    </source>
</reference>
<organism evidence="3">
    <name type="scientific">Serpula lacrymans var. lacrymans (strain S7.3)</name>
    <name type="common">Dry rot fungus</name>
    <dbReference type="NCBI Taxonomy" id="936435"/>
    <lineage>
        <taxon>Eukaryota</taxon>
        <taxon>Fungi</taxon>
        <taxon>Dikarya</taxon>
        <taxon>Basidiomycota</taxon>
        <taxon>Agaricomycotina</taxon>
        <taxon>Agaricomycetes</taxon>
        <taxon>Agaricomycetidae</taxon>
        <taxon>Boletales</taxon>
        <taxon>Coniophorineae</taxon>
        <taxon>Serpulaceae</taxon>
        <taxon>Serpula</taxon>
    </lineage>
</organism>
<keyword evidence="3" id="KW-1185">Reference proteome</keyword>
<accession>F8PV21</accession>
<proteinExistence type="predicted"/>
<name>F8PV21_SERL3</name>
<protein>
    <submittedName>
        <fullName evidence="2">Uncharacterized protein</fullName>
    </submittedName>
</protein>
<feature type="compositionally biased region" description="Basic and acidic residues" evidence="1">
    <location>
        <begin position="1"/>
        <end position="23"/>
    </location>
</feature>
<evidence type="ECO:0000256" key="1">
    <source>
        <dbReference type="SAM" id="MobiDB-lite"/>
    </source>
</evidence>